<evidence type="ECO:0000313" key="3">
    <source>
        <dbReference type="Proteomes" id="UP001456524"/>
    </source>
</evidence>
<feature type="compositionally biased region" description="Basic and acidic residues" evidence="1">
    <location>
        <begin position="99"/>
        <end position="129"/>
    </location>
</feature>
<reference evidence="2 3" key="1">
    <citation type="journal article" date="2022" name="G3 (Bethesda)">
        <title>Enemy or ally: a genomic approach to elucidate the lifestyle of Phyllosticta citrichinaensis.</title>
        <authorList>
            <person name="Buijs V.A."/>
            <person name="Groenewald J.Z."/>
            <person name="Haridas S."/>
            <person name="LaButti K.M."/>
            <person name="Lipzen A."/>
            <person name="Martin F.M."/>
            <person name="Barry K."/>
            <person name="Grigoriev I.V."/>
            <person name="Crous P.W."/>
            <person name="Seidl M.F."/>
        </authorList>
    </citation>
    <scope>NUCLEOTIDE SEQUENCE [LARGE SCALE GENOMIC DNA]</scope>
    <source>
        <strain evidence="2 3">CBS 129764</strain>
    </source>
</reference>
<evidence type="ECO:0000256" key="1">
    <source>
        <dbReference type="SAM" id="MobiDB-lite"/>
    </source>
</evidence>
<keyword evidence="3" id="KW-1185">Reference proteome</keyword>
<protein>
    <submittedName>
        <fullName evidence="2">Uncharacterized protein</fullName>
    </submittedName>
</protein>
<comment type="caution">
    <text evidence="2">The sequence shown here is derived from an EMBL/GenBank/DDBJ whole genome shotgun (WGS) entry which is preliminary data.</text>
</comment>
<organism evidence="2 3">
    <name type="scientific">Phyllosticta citrichinensis</name>
    <dbReference type="NCBI Taxonomy" id="1130410"/>
    <lineage>
        <taxon>Eukaryota</taxon>
        <taxon>Fungi</taxon>
        <taxon>Dikarya</taxon>
        <taxon>Ascomycota</taxon>
        <taxon>Pezizomycotina</taxon>
        <taxon>Dothideomycetes</taxon>
        <taxon>Dothideomycetes incertae sedis</taxon>
        <taxon>Botryosphaeriales</taxon>
        <taxon>Phyllostictaceae</taxon>
        <taxon>Phyllosticta</taxon>
    </lineage>
</organism>
<sequence>MYGAALAALTLDIRCYAHFSVSHLSGRGASSKSKEQSRRLVSRSKMAYGDEFVVFEKSREHERRRRDGKMMKSKSRDRQAVKPPLATEEPSVSPKRRRTTTETKERVRKADKWESRDSADRRRVARDALHLSSTDPQPLSRPQRRNWTTGE</sequence>
<evidence type="ECO:0000313" key="2">
    <source>
        <dbReference type="EMBL" id="KAK8177116.1"/>
    </source>
</evidence>
<dbReference type="EMBL" id="JBBWUH010000001">
    <property type="protein sequence ID" value="KAK8177116.1"/>
    <property type="molecule type" value="Genomic_DNA"/>
</dbReference>
<dbReference type="Proteomes" id="UP001456524">
    <property type="component" value="Unassembled WGS sequence"/>
</dbReference>
<feature type="region of interest" description="Disordered" evidence="1">
    <location>
        <begin position="56"/>
        <end position="151"/>
    </location>
</feature>
<gene>
    <name evidence="2" type="ORF">IWX90DRAFT_482148</name>
</gene>
<name>A0ABR1Y5V7_9PEZI</name>
<accession>A0ABR1Y5V7</accession>
<proteinExistence type="predicted"/>
<feature type="compositionally biased region" description="Basic and acidic residues" evidence="1">
    <location>
        <begin position="68"/>
        <end position="80"/>
    </location>
</feature>